<dbReference type="RefSeq" id="WP_184244463.1">
    <property type="nucleotide sequence ID" value="NZ_JACHLR010000007.1"/>
</dbReference>
<evidence type="ECO:0000256" key="4">
    <source>
        <dbReference type="RuleBase" id="RU000363"/>
    </source>
</evidence>
<keyword evidence="6" id="KW-1185">Reference proteome</keyword>
<keyword evidence="3" id="KW-0560">Oxidoreductase</keyword>
<dbReference type="PANTHER" id="PTHR43391:SF14">
    <property type="entry name" value="DEHYDROGENASE_REDUCTASE SDR FAMILY PROTEIN 7-LIKE"/>
    <property type="match status" value="1"/>
</dbReference>
<keyword evidence="2" id="KW-0521">NADP</keyword>
<sequence length="283" mass="29905">MTNTAHPVFASKAALIFGGAKGIGKAVALEWAARGARVAIADIDAQAAESAAVTIKASGHEAISLVADVTCEASIAAAGAKAEAAFGPIDILMNNVGAALNGHPEDIPFSEWQRITDLNYYGTVRAVGHFLPKMIARKSGHIVNTASFAGLYPYAASRIPYAASKAAVIALSQSLAIYLEPQGIAVSCFIPGPVMTEIANSMTVWTHDCPVRGPGAELDLLWPDAAARVLADGMEAHRILIPSDEKVWNTLERWARSPDDFIRSKIDEFARGDPGIPSFTPRS</sequence>
<comment type="caution">
    <text evidence="5">The sequence shown here is derived from an EMBL/GenBank/DDBJ whole genome shotgun (WGS) entry which is preliminary data.</text>
</comment>
<evidence type="ECO:0000256" key="3">
    <source>
        <dbReference type="ARBA" id="ARBA00023002"/>
    </source>
</evidence>
<accession>A0A7W7KAC5</accession>
<dbReference type="PANTHER" id="PTHR43391">
    <property type="entry name" value="RETINOL DEHYDROGENASE-RELATED"/>
    <property type="match status" value="1"/>
</dbReference>
<reference evidence="5 6" key="1">
    <citation type="submission" date="2020-08" db="EMBL/GenBank/DDBJ databases">
        <title>Functional genomics of gut bacteria from endangered species of beetles.</title>
        <authorList>
            <person name="Carlos-Shanley C."/>
        </authorList>
    </citation>
    <scope>NUCLEOTIDE SEQUENCE [LARGE SCALE GENOMIC DNA]</scope>
    <source>
        <strain evidence="5 6">S00245</strain>
    </source>
</reference>
<dbReference type="PRINTS" id="PR00080">
    <property type="entry name" value="SDRFAMILY"/>
</dbReference>
<protein>
    <submittedName>
        <fullName evidence="5">NAD(P)-dependent dehydrogenase (Short-subunit alcohol dehydrogenase family)</fullName>
    </submittedName>
</protein>
<evidence type="ECO:0000256" key="2">
    <source>
        <dbReference type="ARBA" id="ARBA00022857"/>
    </source>
</evidence>
<dbReference type="EMBL" id="JACHLR010000007">
    <property type="protein sequence ID" value="MBB4858624.1"/>
    <property type="molecule type" value="Genomic_DNA"/>
</dbReference>
<evidence type="ECO:0000256" key="1">
    <source>
        <dbReference type="ARBA" id="ARBA00006484"/>
    </source>
</evidence>
<dbReference type="InterPro" id="IPR002347">
    <property type="entry name" value="SDR_fam"/>
</dbReference>
<dbReference type="CDD" id="cd05233">
    <property type="entry name" value="SDR_c"/>
    <property type="match status" value="1"/>
</dbReference>
<dbReference type="AlphaFoldDB" id="A0A7W7KAC5"/>
<dbReference type="PRINTS" id="PR00081">
    <property type="entry name" value="GDHRDH"/>
</dbReference>
<evidence type="ECO:0000313" key="6">
    <source>
        <dbReference type="Proteomes" id="UP000555448"/>
    </source>
</evidence>
<organism evidence="5 6">
    <name type="scientific">Novosphingobium chloroacetimidivorans</name>
    <dbReference type="NCBI Taxonomy" id="1428314"/>
    <lineage>
        <taxon>Bacteria</taxon>
        <taxon>Pseudomonadati</taxon>
        <taxon>Pseudomonadota</taxon>
        <taxon>Alphaproteobacteria</taxon>
        <taxon>Sphingomonadales</taxon>
        <taxon>Sphingomonadaceae</taxon>
        <taxon>Novosphingobium</taxon>
    </lineage>
</organism>
<name>A0A7W7KAC5_9SPHN</name>
<dbReference type="Proteomes" id="UP000555448">
    <property type="component" value="Unassembled WGS sequence"/>
</dbReference>
<dbReference type="Pfam" id="PF00106">
    <property type="entry name" value="adh_short"/>
    <property type="match status" value="1"/>
</dbReference>
<proteinExistence type="inferred from homology"/>
<dbReference type="SUPFAM" id="SSF51735">
    <property type="entry name" value="NAD(P)-binding Rossmann-fold domains"/>
    <property type="match status" value="1"/>
</dbReference>
<dbReference type="GO" id="GO:0016491">
    <property type="term" value="F:oxidoreductase activity"/>
    <property type="evidence" value="ECO:0007669"/>
    <property type="project" value="UniProtKB-KW"/>
</dbReference>
<dbReference type="InterPro" id="IPR036291">
    <property type="entry name" value="NAD(P)-bd_dom_sf"/>
</dbReference>
<evidence type="ECO:0000313" key="5">
    <source>
        <dbReference type="EMBL" id="MBB4858624.1"/>
    </source>
</evidence>
<dbReference type="Gene3D" id="3.40.50.720">
    <property type="entry name" value="NAD(P)-binding Rossmann-like Domain"/>
    <property type="match status" value="1"/>
</dbReference>
<gene>
    <name evidence="5" type="ORF">HNO88_001950</name>
</gene>
<comment type="similarity">
    <text evidence="1 4">Belongs to the short-chain dehydrogenases/reductases (SDR) family.</text>
</comment>